<reference evidence="3 5" key="3">
    <citation type="journal article" date="2020" name="Front. Cell. Infect. Microbiol.">
        <title>Characterization of Three Porcine Acinetobacter towneri Strains Co-Harboring tet(X3) and bla OXA-58.</title>
        <authorList>
            <person name="Ma J."/>
            <person name="Wang J."/>
            <person name="Feng J."/>
            <person name="Liu Y."/>
            <person name="Yang B."/>
            <person name="Li R."/>
            <person name="Bai L."/>
            <person name="He T."/>
            <person name="Wang X."/>
            <person name="Yang Z."/>
        </authorList>
    </citation>
    <scope>NUCLEOTIDE SEQUENCE [LARGE SCALE GENOMIC DNA]</scope>
    <source>
        <strain evidence="3 5">GX5</strain>
    </source>
</reference>
<dbReference type="Proteomes" id="UP000405075">
    <property type="component" value="Chromosome"/>
</dbReference>
<dbReference type="EMBL" id="JACANG010000003">
    <property type="protein sequence ID" value="MDM1717961.1"/>
    <property type="molecule type" value="Genomic_DNA"/>
</dbReference>
<dbReference type="RefSeq" id="WP_004971457.1">
    <property type="nucleotide sequence ID" value="NZ_AP031566.1"/>
</dbReference>
<reference evidence="1" key="4">
    <citation type="submission" date="2020-06" db="EMBL/GenBank/DDBJ databases">
        <authorList>
            <person name="Dong N."/>
        </authorList>
    </citation>
    <scope>NUCLEOTIDE SEQUENCE</scope>
    <source>
        <strain evidence="1">DF49-4</strain>
    </source>
</reference>
<dbReference type="NCBIfam" id="NF033894">
    <property type="entry name" value="Eex_IncN"/>
    <property type="match status" value="1"/>
</dbReference>
<dbReference type="EMBL" id="CP046045">
    <property type="protein sequence ID" value="QGM27877.1"/>
    <property type="molecule type" value="Genomic_DNA"/>
</dbReference>
<organism evidence="1 6">
    <name type="scientific">Acinetobacter towneri</name>
    <dbReference type="NCBI Taxonomy" id="202956"/>
    <lineage>
        <taxon>Bacteria</taxon>
        <taxon>Pseudomonadati</taxon>
        <taxon>Pseudomonadota</taxon>
        <taxon>Gammaproteobacteria</taxon>
        <taxon>Moraxellales</taxon>
        <taxon>Moraxellaceae</taxon>
        <taxon>Acinetobacter</taxon>
    </lineage>
</organism>
<evidence type="ECO:0000313" key="6">
    <source>
        <dbReference type="Proteomes" id="UP001174419"/>
    </source>
</evidence>
<keyword evidence="5" id="KW-1185">Reference proteome</keyword>
<gene>
    <name evidence="2" type="ORF">GJD93_09410</name>
    <name evidence="1" type="ORF">HX110_02125</name>
    <name evidence="3" type="ORF">J4G45_09135</name>
</gene>
<sequence length="85" mass="9495">MFKFKNLLITVSLITTLTACTQVKTQEYYAENLDEAKKVLQKCEEMANQGKSLEGKKLENCTNAGNAVMQGMMKDLTKGLMDAVR</sequence>
<dbReference type="InterPro" id="IPR047937">
    <property type="entry name" value="Eex_IncN-like"/>
</dbReference>
<keyword evidence="1" id="KW-0449">Lipoprotein</keyword>
<dbReference type="Proteomes" id="UP001174419">
    <property type="component" value="Unassembled WGS sequence"/>
</dbReference>
<proteinExistence type="predicted"/>
<evidence type="ECO:0000313" key="2">
    <source>
        <dbReference type="EMBL" id="QGM27877.1"/>
    </source>
</evidence>
<dbReference type="GeneID" id="64222884"/>
<name>A0AAP4M2F8_9GAMM</name>
<reference evidence="3" key="5">
    <citation type="submission" date="2021-03" db="EMBL/GenBank/DDBJ databases">
        <authorList>
            <person name="Ma J."/>
        </authorList>
    </citation>
    <scope>NUCLEOTIDE SEQUENCE</scope>
    <source>
        <strain evidence="3">GX5</strain>
    </source>
</reference>
<evidence type="ECO:0000313" key="5">
    <source>
        <dbReference type="Proteomes" id="UP000663954"/>
    </source>
</evidence>
<evidence type="ECO:0000313" key="1">
    <source>
        <dbReference type="EMBL" id="MDM1717961.1"/>
    </source>
</evidence>
<dbReference type="AlphaFoldDB" id="A0AAP4M2F8"/>
<reference evidence="4" key="1">
    <citation type="submission" date="2019-11" db="EMBL/GenBank/DDBJ databases">
        <title>Escherichia coli 1916D6.</title>
        <authorList>
            <person name="Yao H."/>
            <person name="Du X."/>
            <person name="Yu R."/>
            <person name="Li A."/>
        </authorList>
    </citation>
    <scope>NUCLEOTIDE SEQUENCE [LARGE SCALE GENOMIC DNA]</scope>
    <source>
        <strain evidence="4">19110F47</strain>
    </source>
</reference>
<dbReference type="PROSITE" id="PS51257">
    <property type="entry name" value="PROKAR_LIPOPROTEIN"/>
    <property type="match status" value="1"/>
</dbReference>
<evidence type="ECO:0000313" key="4">
    <source>
        <dbReference type="Proteomes" id="UP000405075"/>
    </source>
</evidence>
<reference evidence="2" key="2">
    <citation type="submission" date="2019-11" db="EMBL/GenBank/DDBJ databases">
        <authorList>
            <person name="Yao H."/>
            <person name="Du X."/>
            <person name="Yu R."/>
            <person name="Li A."/>
        </authorList>
    </citation>
    <scope>NUCLEOTIDE SEQUENCE</scope>
    <source>
        <strain evidence="2">19110F47</strain>
    </source>
</reference>
<dbReference type="EMBL" id="CP071770">
    <property type="protein sequence ID" value="QTD60982.1"/>
    <property type="molecule type" value="Genomic_DNA"/>
</dbReference>
<reference evidence="1" key="6">
    <citation type="journal article" date="2022" name="Sci. Total Environ.">
        <title>Prevalence, transmission, and molecular epidemiology of tet(X)-positive bacteria among humans, animals, and environmental niches in China: An epidemiological, and genomic-based study.</title>
        <authorList>
            <person name="Dong N."/>
            <person name="Zeng Y."/>
            <person name="Cai C."/>
            <person name="Sun C."/>
            <person name="Lu J."/>
            <person name="Liu C."/>
            <person name="Zhou H."/>
            <person name="Sun Q."/>
            <person name="Shu L."/>
            <person name="Wang H."/>
            <person name="Wang Y."/>
            <person name="Wang S."/>
            <person name="Wu C."/>
            <person name="Chan E.W."/>
            <person name="Chen G."/>
            <person name="Shen Z."/>
            <person name="Chen S."/>
            <person name="Zhang R."/>
        </authorList>
    </citation>
    <scope>NUCLEOTIDE SEQUENCE</scope>
    <source>
        <strain evidence="1">DF49-4</strain>
    </source>
</reference>
<protein>
    <submittedName>
        <fullName evidence="1">EexN family lipoprotein</fullName>
    </submittedName>
</protein>
<accession>A0AAP4M2F8</accession>
<dbReference type="Proteomes" id="UP000663954">
    <property type="component" value="Chromosome"/>
</dbReference>
<evidence type="ECO:0000313" key="3">
    <source>
        <dbReference type="EMBL" id="QTD60982.1"/>
    </source>
</evidence>